<dbReference type="PANTHER" id="PTHR12526:SF629">
    <property type="entry name" value="TEICHURONIC ACID BIOSYNTHESIS GLYCOSYLTRANSFERASE TUAH-RELATED"/>
    <property type="match status" value="1"/>
</dbReference>
<evidence type="ECO:0000313" key="4">
    <source>
        <dbReference type="EMBL" id="MFD2869614.1"/>
    </source>
</evidence>
<keyword evidence="5" id="KW-1185">Reference proteome</keyword>
<sequence length="506" mass="59283">MNKKYYFLNINFNYIRTGVENASLLRSKLFNEYLGLQPIMLTTLYNEHLTARKDTLYNEKLMNTTTKIINMYEFFQQTDDKLQEIIPKEKNSTWSYESIAGTNDVRVRNELGEKIEYHVYNPDGRQKFINYFNKFGKKIRREWYDANGYMSKVEVLHPTTEKLIMEQYFCKNGTPCIYKYFSGDDKPQLTDIHLVKPDGRTYFTCHTEQELITYWLKQLFDEESVHYCFIDRSLPYYPILKNWQRPNLKIISLFHSSHLKTGNDYMTGQWNSNYRDVLNDIDRPDAVVYLTEKQRHHVKERLGHHDNQYVIPHALETLPARVPFSQRTPYSVAYLARFADEKQPLAAIRIFHQVLQEFPTATFHLYGRGDQRDKMLGLIRELNASNNIFIHDFVDSVEAIYNRTQIGILTSKVEGFSLFTLECIAHGVPVISYDIDYGPSDMITSGENGVLCPLDDEEMMANALITLFENQAILEQMSHNAYEAAKRFDGAKVAHDWKALLQNLES</sequence>
<organism evidence="4 5">
    <name type="scientific">Kurthia populi</name>
    <dbReference type="NCBI Taxonomy" id="1562132"/>
    <lineage>
        <taxon>Bacteria</taxon>
        <taxon>Bacillati</taxon>
        <taxon>Bacillota</taxon>
        <taxon>Bacilli</taxon>
        <taxon>Bacillales</taxon>
        <taxon>Caryophanaceae</taxon>
        <taxon>Kurthia</taxon>
    </lineage>
</organism>
<evidence type="ECO:0000259" key="3">
    <source>
        <dbReference type="Pfam" id="PF00534"/>
    </source>
</evidence>
<comment type="caution">
    <text evidence="4">The sequence shown here is derived from an EMBL/GenBank/DDBJ whole genome shotgun (WGS) entry which is preliminary data.</text>
</comment>
<keyword evidence="1 4" id="KW-0328">Glycosyltransferase</keyword>
<protein>
    <submittedName>
        <fullName evidence="4">Glycosyltransferase</fullName>
        <ecNumber evidence="4">2.4.-.-</ecNumber>
    </submittedName>
</protein>
<dbReference type="Proteomes" id="UP001597568">
    <property type="component" value="Unassembled WGS sequence"/>
</dbReference>
<evidence type="ECO:0000256" key="1">
    <source>
        <dbReference type="ARBA" id="ARBA00022676"/>
    </source>
</evidence>
<feature type="domain" description="Glycosyl transferase family 1" evidence="3">
    <location>
        <begin position="328"/>
        <end position="483"/>
    </location>
</feature>
<dbReference type="GO" id="GO:0016757">
    <property type="term" value="F:glycosyltransferase activity"/>
    <property type="evidence" value="ECO:0007669"/>
    <property type="project" value="UniProtKB-KW"/>
</dbReference>
<accession>A0ABW5Y3R6</accession>
<name>A0ABW5Y3R6_9BACL</name>
<dbReference type="Gene3D" id="3.40.50.2000">
    <property type="entry name" value="Glycogen Phosphorylase B"/>
    <property type="match status" value="3"/>
</dbReference>
<dbReference type="SUPFAM" id="SSF53756">
    <property type="entry name" value="UDP-Glycosyltransferase/glycogen phosphorylase"/>
    <property type="match status" value="1"/>
</dbReference>
<dbReference type="EC" id="2.4.-.-" evidence="4"/>
<keyword evidence="2 4" id="KW-0808">Transferase</keyword>
<gene>
    <name evidence="4" type="ORF">ACFSY7_14050</name>
</gene>
<dbReference type="Pfam" id="PF00534">
    <property type="entry name" value="Glycos_transf_1"/>
    <property type="match status" value="1"/>
</dbReference>
<reference evidence="5" key="1">
    <citation type="journal article" date="2019" name="Int. J. Syst. Evol. Microbiol.">
        <title>The Global Catalogue of Microorganisms (GCM) 10K type strain sequencing project: providing services to taxonomists for standard genome sequencing and annotation.</title>
        <authorList>
            <consortium name="The Broad Institute Genomics Platform"/>
            <consortium name="The Broad Institute Genome Sequencing Center for Infectious Disease"/>
            <person name="Wu L."/>
            <person name="Ma J."/>
        </authorList>
    </citation>
    <scope>NUCLEOTIDE SEQUENCE [LARGE SCALE GENOMIC DNA]</scope>
    <source>
        <strain evidence="5">KCTC 33522</strain>
    </source>
</reference>
<evidence type="ECO:0000313" key="5">
    <source>
        <dbReference type="Proteomes" id="UP001597568"/>
    </source>
</evidence>
<evidence type="ECO:0000256" key="2">
    <source>
        <dbReference type="ARBA" id="ARBA00022679"/>
    </source>
</evidence>
<dbReference type="InterPro" id="IPR001296">
    <property type="entry name" value="Glyco_trans_1"/>
</dbReference>
<proteinExistence type="predicted"/>
<dbReference type="EMBL" id="JBHUOR010000122">
    <property type="protein sequence ID" value="MFD2869614.1"/>
    <property type="molecule type" value="Genomic_DNA"/>
</dbReference>
<dbReference type="PANTHER" id="PTHR12526">
    <property type="entry name" value="GLYCOSYLTRANSFERASE"/>
    <property type="match status" value="1"/>
</dbReference>